<organism evidence="1 2">
    <name type="scientific">Candidatus Epulonipiscium fishelsonii</name>
    <dbReference type="NCBI Taxonomy" id="77094"/>
    <lineage>
        <taxon>Bacteria</taxon>
        <taxon>Bacillati</taxon>
        <taxon>Bacillota</taxon>
        <taxon>Clostridia</taxon>
        <taxon>Lachnospirales</taxon>
        <taxon>Lachnospiraceae</taxon>
        <taxon>Candidatus Epulonipiscium</taxon>
    </lineage>
</organism>
<reference evidence="1" key="1">
    <citation type="submission" date="2016-08" db="EMBL/GenBank/DDBJ databases">
        <authorList>
            <person name="Ngugi D.K."/>
            <person name="Miyake S."/>
            <person name="Stingl U."/>
        </authorList>
    </citation>
    <scope>NUCLEOTIDE SEQUENCE</scope>
    <source>
        <strain evidence="1">SCG-B11WGA-EpuloA1</strain>
    </source>
</reference>
<name>A0ACC8X9P1_9FIRM</name>
<proteinExistence type="predicted"/>
<evidence type="ECO:0000313" key="2">
    <source>
        <dbReference type="Proteomes" id="UP000188605"/>
    </source>
</evidence>
<evidence type="ECO:0000313" key="1">
    <source>
        <dbReference type="EMBL" id="ONI38798.1"/>
    </source>
</evidence>
<dbReference type="EMBL" id="LJDB01000078">
    <property type="protein sequence ID" value="ONI38798.1"/>
    <property type="molecule type" value="Genomic_DNA"/>
</dbReference>
<comment type="caution">
    <text evidence="1">The sequence shown here is derived from an EMBL/GenBank/DDBJ whole genome shotgun (WGS) entry which is preliminary data.</text>
</comment>
<accession>A0ACC8X9P1</accession>
<keyword evidence="2" id="KW-1185">Reference proteome</keyword>
<sequence>MEKEFLTAKEVRDFFGVTDSTLYKWRLNNKIEYTKLSPKKFLYPKFGIEKMIRITSTEVKRKNLIYCRVSDINQQQNLDKQKQLITDYCNSNGIIPDIVLSEIASGMDENREQFNKLLTLVMRGKVEAIYITYKDRLTRFGFAYFEHMFKQFNTQIIVLNNNLDQEHFENELTEDLISVIHNFGTNIYSSDRKNQLQQIEVLLQ</sequence>
<protein>
    <submittedName>
        <fullName evidence="1">Uncharacterized protein</fullName>
    </submittedName>
</protein>
<gene>
    <name evidence="1" type="ORF">AN396_09950</name>
</gene>
<dbReference type="Proteomes" id="UP000188605">
    <property type="component" value="Unassembled WGS sequence"/>
</dbReference>